<dbReference type="EMBL" id="RXLQ01000002">
    <property type="protein sequence ID" value="RSZ60522.1"/>
    <property type="molecule type" value="Genomic_DNA"/>
</dbReference>
<reference evidence="1 2" key="1">
    <citation type="submission" date="2018-12" db="EMBL/GenBank/DDBJ databases">
        <authorList>
            <person name="Yang E."/>
        </authorList>
    </citation>
    <scope>NUCLEOTIDE SEQUENCE [LARGE SCALE GENOMIC DNA]</scope>
    <source>
        <strain evidence="1 2">SOD</strain>
    </source>
</reference>
<evidence type="ECO:0000313" key="1">
    <source>
        <dbReference type="EMBL" id="RSZ60522.1"/>
    </source>
</evidence>
<dbReference type="RefSeq" id="WP_126072931.1">
    <property type="nucleotide sequence ID" value="NZ_CP051166.1"/>
</dbReference>
<proteinExistence type="predicted"/>
<organism evidence="1 2">
    <name type="scientific">Massilia atriviolacea</name>
    <dbReference type="NCBI Taxonomy" id="2495579"/>
    <lineage>
        <taxon>Bacteria</taxon>
        <taxon>Pseudomonadati</taxon>
        <taxon>Pseudomonadota</taxon>
        <taxon>Betaproteobacteria</taxon>
        <taxon>Burkholderiales</taxon>
        <taxon>Oxalobacteraceae</taxon>
        <taxon>Telluria group</taxon>
        <taxon>Massilia</taxon>
    </lineage>
</organism>
<keyword evidence="2" id="KW-1185">Reference proteome</keyword>
<dbReference type="Proteomes" id="UP000278085">
    <property type="component" value="Unassembled WGS sequence"/>
</dbReference>
<evidence type="ECO:0000313" key="2">
    <source>
        <dbReference type="Proteomes" id="UP000278085"/>
    </source>
</evidence>
<dbReference type="OrthoDB" id="54411at2"/>
<name>A0A430HSP7_9BURK</name>
<dbReference type="AlphaFoldDB" id="A0A430HSP7"/>
<gene>
    <name evidence="1" type="ORF">EJB06_05265</name>
</gene>
<accession>A0A430HSP7</accession>
<protein>
    <submittedName>
        <fullName evidence="1">Uncharacterized protein</fullName>
    </submittedName>
</protein>
<sequence>MLAEVLASEEFVKAQRMRHLLQFIVEARLADREHELSQYALGIAAFGRDEATYHAGEDPIVRVQMGRLRERLRTYYAGAGRGGQYRFVIPLGKYLPEIEALAGPAGLCAQRRRLTLTPLVCMSERAPDISFAQGLNEQLTHQMYSVLGDRFVAQCAQGAAPSHAIEGSIRRDEERTRVLIRAIEIGAGAIAWSGQFDAEAGQAIRLQEQLAESICASVMHHVTRAERSGNSGW</sequence>
<comment type="caution">
    <text evidence="1">The sequence shown here is derived from an EMBL/GenBank/DDBJ whole genome shotgun (WGS) entry which is preliminary data.</text>
</comment>